<evidence type="ECO:0000256" key="1">
    <source>
        <dbReference type="ARBA" id="ARBA00022801"/>
    </source>
</evidence>
<dbReference type="AlphaFoldDB" id="Q8EP21"/>
<dbReference type="Proteomes" id="UP000000822">
    <property type="component" value="Chromosome"/>
</dbReference>
<evidence type="ECO:0000313" key="5">
    <source>
        <dbReference type="Proteomes" id="UP000000822"/>
    </source>
</evidence>
<comment type="catalytic activity">
    <reaction evidence="2">
        <text>a 3'-end 2',3'-cyclophospho-ribonucleotide-RNA + H2O = a 3'-end 2'-phospho-ribonucleotide-RNA + H(+)</text>
        <dbReference type="Rhea" id="RHEA:11828"/>
        <dbReference type="Rhea" id="RHEA-COMP:10464"/>
        <dbReference type="Rhea" id="RHEA-COMP:17353"/>
        <dbReference type="ChEBI" id="CHEBI:15377"/>
        <dbReference type="ChEBI" id="CHEBI:15378"/>
        <dbReference type="ChEBI" id="CHEBI:83064"/>
        <dbReference type="ChEBI" id="CHEBI:173113"/>
        <dbReference type="EC" id="3.1.4.58"/>
    </reaction>
</comment>
<dbReference type="PANTHER" id="PTHR35561">
    <property type="entry name" value="RNA 2',3'-CYCLIC PHOSPHODIESTERASE"/>
    <property type="match status" value="1"/>
</dbReference>
<dbReference type="HOGENOM" id="CLU_081251_3_1_9"/>
<dbReference type="InterPro" id="IPR014051">
    <property type="entry name" value="Phosphoesterase_HXTX"/>
</dbReference>
<proteinExistence type="inferred from homology"/>
<dbReference type="GO" id="GO:0004113">
    <property type="term" value="F:2',3'-cyclic-nucleotide 3'-phosphodiesterase activity"/>
    <property type="evidence" value="ECO:0007669"/>
    <property type="project" value="InterPro"/>
</dbReference>
<dbReference type="GO" id="GO:0008664">
    <property type="term" value="F:RNA 2',3'-cyclic 3'-phosphodiesterase activity"/>
    <property type="evidence" value="ECO:0007669"/>
    <property type="project" value="UniProtKB-EC"/>
</dbReference>
<dbReference type="EC" id="3.1.4.58" evidence="2"/>
<gene>
    <name evidence="4" type="ordered locus">OB2298</name>
</gene>
<dbReference type="STRING" id="221109.gene:10734546"/>
<keyword evidence="5" id="KW-1185">Reference proteome</keyword>
<dbReference type="InterPro" id="IPR004175">
    <property type="entry name" value="RNA_CPDase"/>
</dbReference>
<feature type="active site" description="Proton acceptor" evidence="2">
    <location>
        <position position="128"/>
    </location>
</feature>
<dbReference type="RefSeq" id="WP_011066691.1">
    <property type="nucleotide sequence ID" value="NC_004193.1"/>
</dbReference>
<reference evidence="4 5" key="2">
    <citation type="journal article" date="2002" name="Nucleic Acids Res.">
        <title>Genome sequence of Oceanobacillus iheyensis isolated from the Iheya Ridge and its unexpected adaptive capabilities to extreme environments.</title>
        <authorList>
            <person name="Takami H."/>
            <person name="Takaki Y."/>
            <person name="Uchiyama I."/>
        </authorList>
    </citation>
    <scope>NUCLEOTIDE SEQUENCE [LARGE SCALE GENOMIC DNA]</scope>
    <source>
        <strain evidence="5">DSM 14371 / CIP 107618 / JCM 11309 / KCTC 3954 / HTE831</strain>
    </source>
</reference>
<dbReference type="Gene3D" id="3.90.1140.10">
    <property type="entry name" value="Cyclic phosphodiesterase"/>
    <property type="match status" value="1"/>
</dbReference>
<dbReference type="KEGG" id="oih:OB2298"/>
<organism evidence="4 5">
    <name type="scientific">Oceanobacillus iheyensis (strain DSM 14371 / CIP 107618 / JCM 11309 / KCTC 3954 / HTE831)</name>
    <dbReference type="NCBI Taxonomy" id="221109"/>
    <lineage>
        <taxon>Bacteria</taxon>
        <taxon>Bacillati</taxon>
        <taxon>Bacillota</taxon>
        <taxon>Bacilli</taxon>
        <taxon>Bacillales</taxon>
        <taxon>Bacillaceae</taxon>
        <taxon>Oceanobacillus</taxon>
    </lineage>
</organism>
<dbReference type="NCBIfam" id="TIGR02258">
    <property type="entry name" value="2_5_ligase"/>
    <property type="match status" value="1"/>
</dbReference>
<feature type="short sequence motif" description="HXTX 1" evidence="2">
    <location>
        <begin position="44"/>
        <end position="47"/>
    </location>
</feature>
<feature type="active site" description="Proton donor" evidence="2">
    <location>
        <position position="44"/>
    </location>
</feature>
<name>Q8EP21_OCEIH</name>
<feature type="short sequence motif" description="HXTX 2" evidence="2">
    <location>
        <begin position="128"/>
        <end position="131"/>
    </location>
</feature>
<dbReference type="EMBL" id="BA000028">
    <property type="protein sequence ID" value="BAC14254.1"/>
    <property type="molecule type" value="Genomic_DNA"/>
</dbReference>
<reference evidence="4 5" key="1">
    <citation type="journal article" date="2001" name="FEMS Microbiol. Lett.">
        <title>Oceanobacillus iheyensis gen. nov., sp. nov., a deep-sea extremely halotolerant and alkaliphilic species isolated from a depth of 1050 m on the Iheya Ridge.</title>
        <authorList>
            <person name="Lu J."/>
            <person name="Nogi Y."/>
            <person name="Takami H."/>
        </authorList>
    </citation>
    <scope>NUCLEOTIDE SEQUENCE [LARGE SCALE GENOMIC DNA]</scope>
    <source>
        <strain evidence="5">DSM 14371 / CIP 107618 / JCM 11309 / KCTC 3954 / HTE831</strain>
    </source>
</reference>
<accession>Q8EP21</accession>
<dbReference type="SUPFAM" id="SSF55144">
    <property type="entry name" value="LigT-like"/>
    <property type="match status" value="1"/>
</dbReference>
<evidence type="ECO:0000256" key="2">
    <source>
        <dbReference type="HAMAP-Rule" id="MF_01940"/>
    </source>
</evidence>
<protein>
    <recommendedName>
        <fullName evidence="2">RNA 2',3'-cyclic phosphodiesterase</fullName>
        <shortName evidence="2">RNA 2',3'-CPDase</shortName>
        <ecNumber evidence="2">3.1.4.58</ecNumber>
    </recommendedName>
</protein>
<dbReference type="HAMAP" id="MF_01940">
    <property type="entry name" value="RNA_CPDase"/>
    <property type="match status" value="1"/>
</dbReference>
<evidence type="ECO:0000259" key="3">
    <source>
        <dbReference type="Pfam" id="PF02834"/>
    </source>
</evidence>
<dbReference type="Pfam" id="PF02834">
    <property type="entry name" value="LigT_PEase"/>
    <property type="match status" value="2"/>
</dbReference>
<evidence type="ECO:0000313" key="4">
    <source>
        <dbReference type="EMBL" id="BAC14254.1"/>
    </source>
</evidence>
<dbReference type="PANTHER" id="PTHR35561:SF1">
    <property type="entry name" value="RNA 2',3'-CYCLIC PHOSPHODIESTERASE"/>
    <property type="match status" value="1"/>
</dbReference>
<dbReference type="eggNOG" id="COG1514">
    <property type="taxonomic scope" value="Bacteria"/>
</dbReference>
<comment type="function">
    <text evidence="2">Hydrolyzes RNA 2',3'-cyclic phosphodiester to an RNA 2'-phosphomonoester.</text>
</comment>
<feature type="domain" description="Phosphoesterase HXTX" evidence="3">
    <location>
        <begin position="99"/>
        <end position="170"/>
    </location>
</feature>
<dbReference type="InterPro" id="IPR009097">
    <property type="entry name" value="Cyclic_Pdiesterase"/>
</dbReference>
<dbReference type="PhylomeDB" id="Q8EP21"/>
<feature type="domain" description="Phosphoesterase HXTX" evidence="3">
    <location>
        <begin position="11"/>
        <end position="93"/>
    </location>
</feature>
<comment type="similarity">
    <text evidence="2">Belongs to the 2H phosphoesterase superfamily. ThpR family.</text>
</comment>
<sequence length="189" mass="22478">MEILSHYFIGIDLPNHVKQNLIEVQQKLPSSFSYKQWTHKFDFHITLTFLGEIDDKQLTNVEQYLNNLEKKPFFLTLDQLGVFGNQKQPRVLWAGLEHSNELHELHHQISHMLTQLELSKDNRPYRPHITLAKKWNDSTILLDSNQLDRMQQIGQSVETSFEVETIHLFKIYPQQMPKYQKYRSFSLRG</sequence>
<keyword evidence="1 2" id="KW-0378">Hydrolase</keyword>